<dbReference type="EMBL" id="JACEFO010001901">
    <property type="protein sequence ID" value="KAF8694747.1"/>
    <property type="molecule type" value="Genomic_DNA"/>
</dbReference>
<gene>
    <name evidence="2" type="ORF">HU200_037833</name>
</gene>
<organism evidence="2 3">
    <name type="scientific">Digitaria exilis</name>
    <dbReference type="NCBI Taxonomy" id="1010633"/>
    <lineage>
        <taxon>Eukaryota</taxon>
        <taxon>Viridiplantae</taxon>
        <taxon>Streptophyta</taxon>
        <taxon>Embryophyta</taxon>
        <taxon>Tracheophyta</taxon>
        <taxon>Spermatophyta</taxon>
        <taxon>Magnoliopsida</taxon>
        <taxon>Liliopsida</taxon>
        <taxon>Poales</taxon>
        <taxon>Poaceae</taxon>
        <taxon>PACMAD clade</taxon>
        <taxon>Panicoideae</taxon>
        <taxon>Panicodae</taxon>
        <taxon>Paniceae</taxon>
        <taxon>Anthephorinae</taxon>
        <taxon>Digitaria</taxon>
    </lineage>
</organism>
<feature type="compositionally biased region" description="Low complexity" evidence="1">
    <location>
        <begin position="1"/>
        <end position="39"/>
    </location>
</feature>
<proteinExistence type="predicted"/>
<reference evidence="2" key="1">
    <citation type="submission" date="2020-07" db="EMBL/GenBank/DDBJ databases">
        <title>Genome sequence and genetic diversity analysis of an under-domesticated orphan crop, white fonio (Digitaria exilis).</title>
        <authorList>
            <person name="Bennetzen J.L."/>
            <person name="Chen S."/>
            <person name="Ma X."/>
            <person name="Wang X."/>
            <person name="Yssel A.E.J."/>
            <person name="Chaluvadi S.R."/>
            <person name="Johnson M."/>
            <person name="Gangashetty P."/>
            <person name="Hamidou F."/>
            <person name="Sanogo M.D."/>
            <person name="Zwaenepoel A."/>
            <person name="Wallace J."/>
            <person name="Van De Peer Y."/>
            <person name="Van Deynze A."/>
        </authorList>
    </citation>
    <scope>NUCLEOTIDE SEQUENCE</scope>
    <source>
        <tissue evidence="2">Leaves</tissue>
    </source>
</reference>
<comment type="caution">
    <text evidence="2">The sequence shown here is derived from an EMBL/GenBank/DDBJ whole genome shotgun (WGS) entry which is preliminary data.</text>
</comment>
<dbReference type="AlphaFoldDB" id="A0A835EM75"/>
<sequence length="90" mass="8880">MGLGAPSSWPPTAGAAPAPPLETAGAAAATAATTPASTSEQQLVKVPPQSHFFSLAPSLALALQEGGNADAAAVVPQEEAKPHLPRDDDS</sequence>
<accession>A0A835EM75</accession>
<feature type="region of interest" description="Disordered" evidence="1">
    <location>
        <begin position="1"/>
        <end position="44"/>
    </location>
</feature>
<keyword evidence="3" id="KW-1185">Reference proteome</keyword>
<evidence type="ECO:0000256" key="1">
    <source>
        <dbReference type="SAM" id="MobiDB-lite"/>
    </source>
</evidence>
<evidence type="ECO:0000313" key="2">
    <source>
        <dbReference type="EMBL" id="KAF8694747.1"/>
    </source>
</evidence>
<evidence type="ECO:0000313" key="3">
    <source>
        <dbReference type="Proteomes" id="UP000636709"/>
    </source>
</evidence>
<name>A0A835EM75_9POAL</name>
<protein>
    <submittedName>
        <fullName evidence="2">Uncharacterized protein</fullName>
    </submittedName>
</protein>
<dbReference type="Proteomes" id="UP000636709">
    <property type="component" value="Unassembled WGS sequence"/>
</dbReference>